<protein>
    <submittedName>
        <fullName evidence="3">Anthranilate synthase subunit II</fullName>
    </submittedName>
</protein>
<dbReference type="PRINTS" id="PR00096">
    <property type="entry name" value="GATASE"/>
</dbReference>
<dbReference type="AlphaFoldDB" id="A0A5E4XM43"/>
<dbReference type="InterPro" id="IPR017926">
    <property type="entry name" value="GATASE"/>
</dbReference>
<dbReference type="InterPro" id="IPR029062">
    <property type="entry name" value="Class_I_gatase-like"/>
</dbReference>
<dbReference type="PANTHER" id="PTHR43418:SF4">
    <property type="entry name" value="MULTIFUNCTIONAL TRYPTOPHAN BIOSYNTHESIS PROTEIN"/>
    <property type="match status" value="1"/>
</dbReference>
<evidence type="ECO:0000313" key="4">
    <source>
        <dbReference type="Proteomes" id="UP000368474"/>
    </source>
</evidence>
<dbReference type="GO" id="GO:0005829">
    <property type="term" value="C:cytosol"/>
    <property type="evidence" value="ECO:0007669"/>
    <property type="project" value="TreeGrafter"/>
</dbReference>
<dbReference type="GO" id="GO:0000162">
    <property type="term" value="P:L-tryptophan biosynthetic process"/>
    <property type="evidence" value="ECO:0007669"/>
    <property type="project" value="TreeGrafter"/>
</dbReference>
<dbReference type="EMBL" id="CABPSD010000014">
    <property type="protein sequence ID" value="VVE37364.1"/>
    <property type="molecule type" value="Genomic_DNA"/>
</dbReference>
<sequence length="195" mass="21456">MLLMIDNYDSFTYNIVQYFGELGEDVRVFRNDEITLDAIAELSPGRICLSPGPSCPANAGITLDVLKRFSGEIPILGVCLGHQAIGEAFGGKVVRAQQIMHGKVSEIETTQQGVFANLPRRFTVTRYHSLAIERASLPDCLEVTAWTDDGEIMGVRHKTLDVEGVQFHPESILSEHGHDVLRNFLHAAPRVAQAA</sequence>
<gene>
    <name evidence="3" type="ORF">PMO31116_03939</name>
</gene>
<keyword evidence="4" id="KW-1185">Reference proteome</keyword>
<dbReference type="Pfam" id="PF00117">
    <property type="entry name" value="GATase"/>
    <property type="match status" value="1"/>
</dbReference>
<keyword evidence="1" id="KW-0315">Glutamine amidotransferase</keyword>
<accession>A0A5E4XM43</accession>
<evidence type="ECO:0000256" key="1">
    <source>
        <dbReference type="ARBA" id="ARBA00022962"/>
    </source>
</evidence>
<dbReference type="PRINTS" id="PR00097">
    <property type="entry name" value="ANTSNTHASEII"/>
</dbReference>
<evidence type="ECO:0000313" key="3">
    <source>
        <dbReference type="EMBL" id="VVE37364.1"/>
    </source>
</evidence>
<name>A0A5E4XM43_9BURK</name>
<dbReference type="RefSeq" id="WP_150568141.1">
    <property type="nucleotide sequence ID" value="NZ_CABPSD010000014.1"/>
</dbReference>
<dbReference type="PANTHER" id="PTHR43418">
    <property type="entry name" value="MULTIFUNCTIONAL TRYPTOPHAN BIOSYNTHESIS PROTEIN-RELATED"/>
    <property type="match status" value="1"/>
</dbReference>
<dbReference type="Gene3D" id="3.40.50.880">
    <property type="match status" value="1"/>
</dbReference>
<dbReference type="FunFam" id="3.40.50.880:FF:000003">
    <property type="entry name" value="Anthranilate synthase component II"/>
    <property type="match status" value="1"/>
</dbReference>
<evidence type="ECO:0000259" key="2">
    <source>
        <dbReference type="Pfam" id="PF00117"/>
    </source>
</evidence>
<dbReference type="InterPro" id="IPR050472">
    <property type="entry name" value="Anth_synth/Amidotransfase"/>
</dbReference>
<reference evidence="3 4" key="1">
    <citation type="submission" date="2019-08" db="EMBL/GenBank/DDBJ databases">
        <authorList>
            <person name="Peeters C."/>
        </authorList>
    </citation>
    <scope>NUCLEOTIDE SEQUENCE [LARGE SCALE GENOMIC DNA]</scope>
    <source>
        <strain evidence="3 4">LMG 31116</strain>
    </source>
</reference>
<dbReference type="CDD" id="cd01743">
    <property type="entry name" value="GATase1_Anthranilate_Synthase"/>
    <property type="match status" value="1"/>
</dbReference>
<organism evidence="3 4">
    <name type="scientific">Pandoraea morbifera</name>
    <dbReference type="NCBI Taxonomy" id="2508300"/>
    <lineage>
        <taxon>Bacteria</taxon>
        <taxon>Pseudomonadati</taxon>
        <taxon>Pseudomonadota</taxon>
        <taxon>Betaproteobacteria</taxon>
        <taxon>Burkholderiales</taxon>
        <taxon>Burkholderiaceae</taxon>
        <taxon>Pandoraea</taxon>
    </lineage>
</organism>
<dbReference type="Proteomes" id="UP000368474">
    <property type="component" value="Unassembled WGS sequence"/>
</dbReference>
<dbReference type="NCBIfam" id="TIGR00566">
    <property type="entry name" value="trpG_papA"/>
    <property type="match status" value="1"/>
</dbReference>
<proteinExistence type="predicted"/>
<feature type="domain" description="Glutamine amidotransferase" evidence="2">
    <location>
        <begin position="3"/>
        <end position="186"/>
    </location>
</feature>
<dbReference type="InterPro" id="IPR006221">
    <property type="entry name" value="TrpG/PapA_dom"/>
</dbReference>
<dbReference type="PROSITE" id="PS51273">
    <property type="entry name" value="GATASE_TYPE_1"/>
    <property type="match status" value="1"/>
</dbReference>
<dbReference type="PRINTS" id="PR00099">
    <property type="entry name" value="CPSGATASE"/>
</dbReference>
<dbReference type="GO" id="GO:0004049">
    <property type="term" value="F:anthranilate synthase activity"/>
    <property type="evidence" value="ECO:0007669"/>
    <property type="project" value="TreeGrafter"/>
</dbReference>
<dbReference type="SUPFAM" id="SSF52317">
    <property type="entry name" value="Class I glutamine amidotransferase-like"/>
    <property type="match status" value="1"/>
</dbReference>